<dbReference type="RefSeq" id="WP_184250288.1">
    <property type="nucleotide sequence ID" value="NZ_JACHLR010000033.1"/>
</dbReference>
<dbReference type="GO" id="GO:0005975">
    <property type="term" value="P:carbohydrate metabolic process"/>
    <property type="evidence" value="ECO:0007669"/>
    <property type="project" value="InterPro"/>
</dbReference>
<evidence type="ECO:0000313" key="1">
    <source>
        <dbReference type="EMBL" id="MBB4860833.1"/>
    </source>
</evidence>
<sequence>MLLERLVNLADAGLKMQSGAGPMPAGRNGAYGDPETPVRNTSHWLTSFCVANAVTGEAKFREAAERALRFLLACVAAVPGGIPVRQAPTKDRTNGVLGQAHLLESLFYAAVALQRDDAWQAGIDLIKRHSWNESWNLWNRVTPSGKILPPDETFNHQLYFAAAVALFAPGNEYALLELDRFIAGTAYTFQTRVDGRVVHSVRRPANFVQRLRHAIREPKREKAMATKEADYHLYNMYGYALLAASGKDPMLNERSDWHRAKSFVTGPAVKKRITATHWMNGLSSGTETAACDLAFFNQVFGEPDQADLDLAEEMLDFTGGPDGSFSLYSPDPVTQQARHYRYWRLIKTDSELRGRAPSMGGGAG</sequence>
<proteinExistence type="predicted"/>
<dbReference type="Proteomes" id="UP000555448">
    <property type="component" value="Unassembled WGS sequence"/>
</dbReference>
<keyword evidence="2" id="KW-1185">Reference proteome</keyword>
<organism evidence="1 2">
    <name type="scientific">Novosphingobium chloroacetimidivorans</name>
    <dbReference type="NCBI Taxonomy" id="1428314"/>
    <lineage>
        <taxon>Bacteria</taxon>
        <taxon>Pseudomonadati</taxon>
        <taxon>Pseudomonadota</taxon>
        <taxon>Alphaproteobacteria</taxon>
        <taxon>Sphingomonadales</taxon>
        <taxon>Sphingomonadaceae</taxon>
        <taxon>Novosphingobium</taxon>
    </lineage>
</organism>
<evidence type="ECO:0000313" key="2">
    <source>
        <dbReference type="Proteomes" id="UP000555448"/>
    </source>
</evidence>
<protein>
    <recommendedName>
        <fullName evidence="3">Alginate lyase domain-containing protein</fullName>
    </recommendedName>
</protein>
<dbReference type="EMBL" id="JACHLR010000033">
    <property type="protein sequence ID" value="MBB4860833.1"/>
    <property type="molecule type" value="Genomic_DNA"/>
</dbReference>
<dbReference type="InterPro" id="IPR008928">
    <property type="entry name" value="6-hairpin_glycosidase_sf"/>
</dbReference>
<dbReference type="AlphaFoldDB" id="A0A7W7KEP7"/>
<evidence type="ECO:0008006" key="3">
    <source>
        <dbReference type="Google" id="ProtNLM"/>
    </source>
</evidence>
<comment type="caution">
    <text evidence="1">The sequence shown here is derived from an EMBL/GenBank/DDBJ whole genome shotgun (WGS) entry which is preliminary data.</text>
</comment>
<name>A0A7W7KEP7_9SPHN</name>
<gene>
    <name evidence="1" type="ORF">HNO88_004178</name>
</gene>
<dbReference type="SUPFAM" id="SSF48208">
    <property type="entry name" value="Six-hairpin glycosidases"/>
    <property type="match status" value="1"/>
</dbReference>
<accession>A0A7W7KEP7</accession>
<reference evidence="1 2" key="1">
    <citation type="submission" date="2020-08" db="EMBL/GenBank/DDBJ databases">
        <title>Functional genomics of gut bacteria from endangered species of beetles.</title>
        <authorList>
            <person name="Carlos-Shanley C."/>
        </authorList>
    </citation>
    <scope>NUCLEOTIDE SEQUENCE [LARGE SCALE GENOMIC DNA]</scope>
    <source>
        <strain evidence="1 2">S00245</strain>
    </source>
</reference>